<evidence type="ECO:0000256" key="3">
    <source>
        <dbReference type="ARBA" id="ARBA00022448"/>
    </source>
</evidence>
<dbReference type="eggNOG" id="COG4771">
    <property type="taxonomic scope" value="Bacteria"/>
</dbReference>
<dbReference type="PROSITE" id="PS00430">
    <property type="entry name" value="TONB_DEPENDENT_REC_1"/>
    <property type="match status" value="1"/>
</dbReference>
<dbReference type="SUPFAM" id="SSF56935">
    <property type="entry name" value="Porins"/>
    <property type="match status" value="1"/>
</dbReference>
<evidence type="ECO:0000256" key="8">
    <source>
        <dbReference type="ARBA" id="ARBA00023136"/>
    </source>
</evidence>
<evidence type="ECO:0000256" key="11">
    <source>
        <dbReference type="PROSITE-ProRule" id="PRU10143"/>
    </source>
</evidence>
<dbReference type="OrthoDB" id="9764669at2"/>
<dbReference type="NCBIfam" id="TIGR01785">
    <property type="entry name" value="TonB-hemin"/>
    <property type="match status" value="1"/>
</dbReference>
<keyword evidence="6 13" id="KW-0732">Signal</keyword>
<accession>A0A077FAS2</accession>
<dbReference type="InterPro" id="IPR011276">
    <property type="entry name" value="TonB_haem/Hb_rcpt"/>
</dbReference>
<dbReference type="InterPro" id="IPR050692">
    <property type="entry name" value="HTH_transcr_repressor_FabR"/>
</dbReference>
<evidence type="ECO:0000256" key="10">
    <source>
        <dbReference type="PROSITE-ProRule" id="PRU01360"/>
    </source>
</evidence>
<keyword evidence="5 10" id="KW-0812">Transmembrane</keyword>
<dbReference type="AlphaFoldDB" id="A0A077FAS2"/>
<protein>
    <submittedName>
        <fullName evidence="16">TonB-dependent hemoglobin/transferrin/lactoferrin receptor family protein</fullName>
    </submittedName>
</protein>
<dbReference type="PROSITE" id="PS52016">
    <property type="entry name" value="TONB_DEPENDENT_REC_3"/>
    <property type="match status" value="1"/>
</dbReference>
<feature type="signal peptide" evidence="13">
    <location>
        <begin position="1"/>
        <end position="25"/>
    </location>
</feature>
<evidence type="ECO:0000256" key="12">
    <source>
        <dbReference type="RuleBase" id="RU003357"/>
    </source>
</evidence>
<feature type="chain" id="PRO_5001718554" evidence="13">
    <location>
        <begin position="26"/>
        <end position="742"/>
    </location>
</feature>
<keyword evidence="4 10" id="KW-1134">Transmembrane beta strand</keyword>
<feature type="short sequence motif" description="TonB box" evidence="11">
    <location>
        <begin position="34"/>
        <end position="40"/>
    </location>
</feature>
<dbReference type="Proteomes" id="UP000028931">
    <property type="component" value="Chromosome"/>
</dbReference>
<proteinExistence type="inferred from homology"/>
<dbReference type="GO" id="GO:0009279">
    <property type="term" value="C:cell outer membrane"/>
    <property type="evidence" value="ECO:0007669"/>
    <property type="project" value="UniProtKB-SubCell"/>
</dbReference>
<dbReference type="CDD" id="cd01347">
    <property type="entry name" value="ligand_gated_channel"/>
    <property type="match status" value="1"/>
</dbReference>
<evidence type="ECO:0000256" key="2">
    <source>
        <dbReference type="ARBA" id="ARBA00009810"/>
    </source>
</evidence>
<dbReference type="InterPro" id="IPR036942">
    <property type="entry name" value="Beta-barrel_TonB_sf"/>
</dbReference>
<organism evidence="16 17">
    <name type="scientific">Pseudomonas alkylphenolica</name>
    <dbReference type="NCBI Taxonomy" id="237609"/>
    <lineage>
        <taxon>Bacteria</taxon>
        <taxon>Pseudomonadati</taxon>
        <taxon>Pseudomonadota</taxon>
        <taxon>Gammaproteobacteria</taxon>
        <taxon>Pseudomonadales</taxon>
        <taxon>Pseudomonadaceae</taxon>
        <taxon>Pseudomonas</taxon>
    </lineage>
</organism>
<keyword evidence="3 10" id="KW-0813">Transport</keyword>
<sequence length="742" mass="82189">MSIRPPFPQRSWLALLLLSPSLALAAEPVTQFDTVSVTATRTEQTLLQVPSTVSVHNEREIDQHNDKNLKDLVRYEPGVSVSGTGSRFGLSGANIRGIDGNRVLTQVDGVRVPQSNFFSPFQDVRSNYVDLDTIKQVEIIRGPASSLYGSDAIGGAVSFLTKDAADYLEEGDDTYARFKTGYDGSDDSWQRSATFAGRSGTVDGLLHLGRRDGQSTDTWGGNGGVGSSREEANPLDYTTENLLAKLGWDYADGDRLQFTYERYQDDANSNLLSDITSRATLTSPAILGSQSKDSIDRDRYSLEHTLSLDSLLADQLKWQLNYQESSNKQKTLQQRQTVSRVNRVRTRDSQYDERLWSLNTQADKQFTVGDSRHHMIYGAELKRIEASNLRTGKEVRLDTGATVPATENFPVSDFPDPTSESLGLFVQDNIEIGRWTLLPGLRYDYYRQTPHVTDEFLNGLPAETDPSRITDDHISPKFAVTYQLTEHESVYGQYAAGFRAPSPVNMYGEFSNPQFGYQQIGNPDLKPETSDSYEFGLRGRYDLGSFGIALFYNKYKDFIATDTVPDPNGTGLLTFQPRNLGKVTIRGAEAKGDIKLDAFMPAGTRALGSIAYARGKDEETGQALNSVDPLKAVIGLGYDAPSGIYGGQLTWTLVQAKDRVDHTGDADLLIDRQFEAPGYGVLDLNAWWQVTEQVSINGGLFNVTDKKYWNWGDVQGRDEDAAGLGRLTQPGRYAAVNVIWEI</sequence>
<evidence type="ECO:0000259" key="15">
    <source>
        <dbReference type="Pfam" id="PF07715"/>
    </source>
</evidence>
<dbReference type="PANTHER" id="PTHR47752">
    <property type="entry name" value="HTH-TYPE TRANSCRIPTIONAL REPRESSOR FABR"/>
    <property type="match status" value="1"/>
</dbReference>
<dbReference type="Pfam" id="PF07715">
    <property type="entry name" value="Plug"/>
    <property type="match status" value="1"/>
</dbReference>
<keyword evidence="8 10" id="KW-0472">Membrane</keyword>
<dbReference type="InterPro" id="IPR012910">
    <property type="entry name" value="Plug_dom"/>
</dbReference>
<comment type="subcellular location">
    <subcellularLocation>
        <location evidence="1 10">Cell outer membrane</location>
        <topology evidence="1 10">Multi-pass membrane protein</topology>
    </subcellularLocation>
</comment>
<dbReference type="PANTHER" id="PTHR47752:SF1">
    <property type="entry name" value="HTH-TYPE TRANSCRIPTIONAL REPRESSOR FABR"/>
    <property type="match status" value="1"/>
</dbReference>
<dbReference type="HOGENOM" id="CLU_008287_19_0_6"/>
<dbReference type="InterPro" id="IPR000531">
    <property type="entry name" value="Beta-barrel_TonB"/>
</dbReference>
<dbReference type="InterPro" id="IPR039426">
    <property type="entry name" value="TonB-dep_rcpt-like"/>
</dbReference>
<dbReference type="InterPro" id="IPR037066">
    <property type="entry name" value="Plug_dom_sf"/>
</dbReference>
<dbReference type="Gene3D" id="2.40.170.20">
    <property type="entry name" value="TonB-dependent receptor, beta-barrel domain"/>
    <property type="match status" value="1"/>
</dbReference>
<evidence type="ECO:0000256" key="13">
    <source>
        <dbReference type="SAM" id="SignalP"/>
    </source>
</evidence>
<dbReference type="NCBIfam" id="TIGR01786">
    <property type="entry name" value="TonB-hemlactrns"/>
    <property type="match status" value="1"/>
</dbReference>
<dbReference type="KEGG" id="palk:PSAKL28_33530"/>
<feature type="domain" description="TonB-dependent receptor-like beta-barrel" evidence="14">
    <location>
        <begin position="248"/>
        <end position="703"/>
    </location>
</feature>
<keyword evidence="9 10" id="KW-0998">Cell outer membrane</keyword>
<feature type="domain" description="TonB-dependent receptor plug" evidence="15">
    <location>
        <begin position="47"/>
        <end position="156"/>
    </location>
</feature>
<evidence type="ECO:0000313" key="17">
    <source>
        <dbReference type="Proteomes" id="UP000028931"/>
    </source>
</evidence>
<dbReference type="InterPro" id="IPR010949">
    <property type="entry name" value="TonB_Hb/transfer/lactofer_rcpt"/>
</dbReference>
<keyword evidence="16" id="KW-0675">Receptor</keyword>
<evidence type="ECO:0000259" key="14">
    <source>
        <dbReference type="Pfam" id="PF00593"/>
    </source>
</evidence>
<evidence type="ECO:0000256" key="4">
    <source>
        <dbReference type="ARBA" id="ARBA00022452"/>
    </source>
</evidence>
<gene>
    <name evidence="16" type="ORF">PSAKL28_33530</name>
</gene>
<evidence type="ECO:0000256" key="7">
    <source>
        <dbReference type="ARBA" id="ARBA00023077"/>
    </source>
</evidence>
<evidence type="ECO:0000313" key="16">
    <source>
        <dbReference type="EMBL" id="AIL62512.1"/>
    </source>
</evidence>
<evidence type="ECO:0000256" key="1">
    <source>
        <dbReference type="ARBA" id="ARBA00004571"/>
    </source>
</evidence>
<dbReference type="Gene3D" id="2.170.130.10">
    <property type="entry name" value="TonB-dependent receptor, plug domain"/>
    <property type="match status" value="1"/>
</dbReference>
<dbReference type="InterPro" id="IPR010916">
    <property type="entry name" value="TonB_box_CS"/>
</dbReference>
<evidence type="ECO:0000256" key="6">
    <source>
        <dbReference type="ARBA" id="ARBA00022729"/>
    </source>
</evidence>
<dbReference type="Pfam" id="PF00593">
    <property type="entry name" value="TonB_dep_Rec_b-barrel"/>
    <property type="match status" value="1"/>
</dbReference>
<reference evidence="16 17" key="1">
    <citation type="submission" date="2014-07" db="EMBL/GenBank/DDBJ databases">
        <authorList>
            <person name="Lee K."/>
            <person name="Lim J.Y."/>
            <person name="Hwang I."/>
        </authorList>
    </citation>
    <scope>NUCLEOTIDE SEQUENCE [LARGE SCALE GENOMIC DNA]</scope>
    <source>
        <strain evidence="16 17">KL28</strain>
    </source>
</reference>
<comment type="similarity">
    <text evidence="2 10 12">Belongs to the TonB-dependent receptor family.</text>
</comment>
<keyword evidence="7 11" id="KW-0798">TonB box</keyword>
<evidence type="ECO:0000256" key="5">
    <source>
        <dbReference type="ARBA" id="ARBA00022692"/>
    </source>
</evidence>
<dbReference type="RefSeq" id="WP_038612680.1">
    <property type="nucleotide sequence ID" value="NZ_CP009048.1"/>
</dbReference>
<evidence type="ECO:0000256" key="9">
    <source>
        <dbReference type="ARBA" id="ARBA00023237"/>
    </source>
</evidence>
<dbReference type="EMBL" id="CP009048">
    <property type="protein sequence ID" value="AIL62512.1"/>
    <property type="molecule type" value="Genomic_DNA"/>
</dbReference>
<name>A0A077FAS2_9PSED</name>
<dbReference type="GO" id="GO:0015232">
    <property type="term" value="F:heme transmembrane transporter activity"/>
    <property type="evidence" value="ECO:0007669"/>
    <property type="project" value="InterPro"/>
</dbReference>